<sequence>MWKNSDDTHVSDSMKQKSRAKKTPSNNEPTTTTGRKLRERLISWFTMKLIPPTMSSASPGVKQRGSRTSITSDTVRVCFVVYRMAAPAMPAITHVLVGTGLVTPSAMRDRNRASIMPVTVTTMENRSKTFLLQHQAEKGHHHGGRDDAAVRRGTELEHGAAGAEQAVPFVLYVESLDDQGYSAPGVLVPHRHVDTQHHGHDDRGLHQHWVDLHFCRAETIVCVCMRGKGNRQQPERESTTAERDATPRLSQSHGGTEDGGVRLVCQAQIEAELDRHWEKLHQGLTYYKPASCSAAAKLKANKEAAQPLKDLSLRLSKLLGLDEEKSLQILQCYLQEDYRGTRNSLKSVLQDERQSQALLLKIADFYYEERVCLLRCVLLLLTYFQDERHPYRAEYASCVNKLEKDLVANYKSQFENLFKAEAPTWETHGNLMTERQISRWFRQCLREQSLLLEILFLYYAYFEMSAADLLSFTKVFKEHGFGLRQTNRHLVDKSMDTLVDRIGYFSSLILVEGMDIDFLHKCALEDCTDQHQFYSTPEVTKEMDQLLLTLGDIPHHGPVLLAWVLLRHTLKPDESSPIIRRIGNTALHLGVFKYLSTMLQGLGVSGNNCTASTAKMCIYGLLSFVITSFEEETLGSPQHLIDTACEVLSAQSLAELFWEMRPNMGLGMILDSAVGMFPHKAGPLLQLLTALLSNKSTVKKVYTFLDKMSFYTEVYKHKPSDVISKDDETLWRRQTPKLLYPLGSGQTNLRMPQGVLGQVVMAGEQGYVVRWDYSYSSWTLFTCEVEMLLHVVSTADVIAHCERVKPILDLVHKIISTDWTVSDCLLPLTSRIYMLLQRLTSVINPPVDVIASCVNCLIVLAARNPGKVWSSLHHTGFLPFASTPLTNMAQSISAEGMKAGNYGNLLVQIEQPRGEYAVTIAFLRLITTLVKGQLGSTQNKGLIPCVLLVLKEMLPTYHKWRYNTYGVRERIGCLILELVHAILNLSPEGEDVGSTPTLQSLCIYSLANTEAGQAVVNIMGVGVDTIDMVLAAQPSSGGTEGPEQILIQTVKLAFSVTNNVIRLKPPSDVASPLEQALTQHGGHGNNLIAVLAKYIYHKHDPALPRLAIQLLKRLATVAPMSVYACLGSDAAAIRDAFLTRLQSRTEDMRIKVMILEFLTVAVETQPGLIELFLNLEVKDGSEGSKEFLLGEWSCLQVVLDLIDSKQQGKYWCPPLLQRAALAFLLALWQDRRDSAISVLRTKEKFWENLTTPLFGTLPSPSEMTEYCVLETCAFVMKIIGLEIYYVVSSSLEQSLKDALQRFSSGRRYEYWSQYVKSLVCHISETEEEGVRSFAETQMLISAWRMLLILSTTHSDVMQLTEESVKLKLFMDVLDGTKAAVSRQHQHSSSSIPLMVPMSLPCLRLGSMMATLLLILLKQWRSVLATAPDILTPLALILESVLQADQQLMERTKAKIFSALISVLQIQGLNGREIPQLPQLLLCVCDTVKDEALSLMDSTHHLTPQGDATEDRDSMETDSPRNLQKDQRDGVCVLALHLAKELCRVDEDGEHWVSVMRQVPVLPSVLSALELSLRLKQNLFFTEASLHLLLTLARTPQGAAAVAGAAVIQSICLPLLSVYEVSSNGASQSFSRKAQDSPCWPGVYRLCMSLMESLLKTLRYNFINEALDFVGVHQERILQCLNAVRTVQSLVCLDEADHTVGFLLQLSSFCKEWQFHLPKLLRDVQVNLCYLCQTCTYLLHSKKMLHHYLQAKNGEALPPGPLARPQRAAAVAAAQTSAKEAAVDGEREEAEQKALLTVQCSLLKILSKTLATLQHFTPDCCQILLDQCMDLAEYRTLFVLSFTAPAFDPDVAPSFGTLLGTINVALSMLGEIEKKKEPASVNIASLASSDEIQALKSLLMFTMENCFYVLTSQAARCLKDPSILPRDKQRLKQELSSELNTLLSGLYRHFRRGSPSSPASGMLPSKPTTPGSKGSHEGQEPVIQLVQAFVRLVQR</sequence>
<evidence type="ECO:0000256" key="2">
    <source>
        <dbReference type="ARBA" id="ARBA00022448"/>
    </source>
</evidence>
<dbReference type="InterPro" id="IPR048883">
    <property type="entry name" value="Nup188_N-subdom_III"/>
</dbReference>
<feature type="region of interest" description="Disordered" evidence="10">
    <location>
        <begin position="1"/>
        <end position="37"/>
    </location>
</feature>
<evidence type="ECO:0000313" key="14">
    <source>
        <dbReference type="Proteomes" id="UP001174136"/>
    </source>
</evidence>
<feature type="compositionally biased region" description="Basic and acidic residues" evidence="10">
    <location>
        <begin position="1"/>
        <end position="15"/>
    </location>
</feature>
<feature type="compositionally biased region" description="Polar residues" evidence="10">
    <location>
        <begin position="23"/>
        <end position="34"/>
    </location>
</feature>
<evidence type="ECO:0000256" key="7">
    <source>
        <dbReference type="ARBA" id="ARBA00023242"/>
    </source>
</evidence>
<accession>A0AA47MFT4</accession>
<comment type="subcellular location">
    <subcellularLocation>
        <location evidence="1">Nucleus</location>
        <location evidence="1">Nuclear pore complex</location>
    </subcellularLocation>
</comment>
<dbReference type="EMBL" id="JAOPHQ010004353">
    <property type="protein sequence ID" value="KAK0139513.1"/>
    <property type="molecule type" value="Genomic_DNA"/>
</dbReference>
<keyword evidence="3" id="KW-0509">mRNA transport</keyword>
<evidence type="ECO:0000256" key="5">
    <source>
        <dbReference type="ARBA" id="ARBA00023010"/>
    </source>
</evidence>
<keyword evidence="2" id="KW-0813">Transport</keyword>
<name>A0AA47MFT4_MERPO</name>
<proteinExistence type="inferred from homology"/>
<dbReference type="GO" id="GO:0006405">
    <property type="term" value="P:RNA export from nucleus"/>
    <property type="evidence" value="ECO:0007669"/>
    <property type="project" value="TreeGrafter"/>
</dbReference>
<dbReference type="GO" id="GO:0017056">
    <property type="term" value="F:structural constituent of nuclear pore"/>
    <property type="evidence" value="ECO:0007669"/>
    <property type="project" value="InterPro"/>
</dbReference>
<dbReference type="PANTHER" id="PTHR31431">
    <property type="entry name" value="NUCLEOPORIN NUP188 HOMOLOG"/>
    <property type="match status" value="1"/>
</dbReference>
<keyword evidence="5" id="KW-0811">Translocation</keyword>
<evidence type="ECO:0000256" key="1">
    <source>
        <dbReference type="ARBA" id="ARBA00004567"/>
    </source>
</evidence>
<dbReference type="Proteomes" id="UP001174136">
    <property type="component" value="Unassembled WGS sequence"/>
</dbReference>
<evidence type="ECO:0000313" key="13">
    <source>
        <dbReference type="EMBL" id="KAK0139513.1"/>
    </source>
</evidence>
<comment type="caution">
    <text evidence="13">The sequence shown here is derived from an EMBL/GenBank/DDBJ whole genome shotgun (WGS) entry which is preliminary data.</text>
</comment>
<evidence type="ECO:0000256" key="4">
    <source>
        <dbReference type="ARBA" id="ARBA00022927"/>
    </source>
</evidence>
<feature type="region of interest" description="Disordered" evidence="10">
    <location>
        <begin position="228"/>
        <end position="258"/>
    </location>
</feature>
<evidence type="ECO:0000256" key="9">
    <source>
        <dbReference type="ARBA" id="ARBA00040174"/>
    </source>
</evidence>
<dbReference type="GO" id="GO:0051028">
    <property type="term" value="P:mRNA transport"/>
    <property type="evidence" value="ECO:0007669"/>
    <property type="project" value="UniProtKB-KW"/>
</dbReference>
<feature type="compositionally biased region" description="Basic and acidic residues" evidence="10">
    <location>
        <begin position="1508"/>
        <end position="1522"/>
    </location>
</feature>
<keyword evidence="7" id="KW-0539">Nucleus</keyword>
<dbReference type="GO" id="GO:0044611">
    <property type="term" value="C:nuclear pore inner ring"/>
    <property type="evidence" value="ECO:0007669"/>
    <property type="project" value="TreeGrafter"/>
</dbReference>
<evidence type="ECO:0000256" key="3">
    <source>
        <dbReference type="ARBA" id="ARBA00022816"/>
    </source>
</evidence>
<feature type="compositionally biased region" description="Basic and acidic residues" evidence="10">
    <location>
        <begin position="233"/>
        <end position="246"/>
    </location>
</feature>
<dbReference type="InterPro" id="IPR016024">
    <property type="entry name" value="ARM-type_fold"/>
</dbReference>
<organism evidence="13 14">
    <name type="scientific">Merluccius polli</name>
    <name type="common">Benguela hake</name>
    <name type="synonym">Merluccius cadenati</name>
    <dbReference type="NCBI Taxonomy" id="89951"/>
    <lineage>
        <taxon>Eukaryota</taxon>
        <taxon>Metazoa</taxon>
        <taxon>Chordata</taxon>
        <taxon>Craniata</taxon>
        <taxon>Vertebrata</taxon>
        <taxon>Euteleostomi</taxon>
        <taxon>Actinopterygii</taxon>
        <taxon>Neopterygii</taxon>
        <taxon>Teleostei</taxon>
        <taxon>Neoteleostei</taxon>
        <taxon>Acanthomorphata</taxon>
        <taxon>Zeiogadaria</taxon>
        <taxon>Gadariae</taxon>
        <taxon>Gadiformes</taxon>
        <taxon>Gadoidei</taxon>
        <taxon>Merlucciidae</taxon>
        <taxon>Merluccius</taxon>
    </lineage>
</organism>
<evidence type="ECO:0000259" key="11">
    <source>
        <dbReference type="Pfam" id="PF10487"/>
    </source>
</evidence>
<feature type="region of interest" description="Disordered" evidence="10">
    <location>
        <begin position="1498"/>
        <end position="1522"/>
    </location>
</feature>
<feature type="region of interest" description="Disordered" evidence="10">
    <location>
        <begin position="1953"/>
        <end position="1979"/>
    </location>
</feature>
<keyword evidence="4" id="KW-0653">Protein transport</keyword>
<dbReference type="PANTHER" id="PTHR31431:SF1">
    <property type="entry name" value="NUCLEOPORIN NUP188"/>
    <property type="match status" value="1"/>
</dbReference>
<reference evidence="13" key="1">
    <citation type="journal article" date="2023" name="Front. Mar. Sci.">
        <title>A new Merluccius polli reference genome to investigate the effects of global change in West African waters.</title>
        <authorList>
            <person name="Mateo J.L."/>
            <person name="Blanco-Fernandez C."/>
            <person name="Garcia-Vazquez E."/>
            <person name="Machado-Schiaffino G."/>
        </authorList>
    </citation>
    <scope>NUCLEOTIDE SEQUENCE</scope>
    <source>
        <strain evidence="13">C29</strain>
        <tissue evidence="13">Fin</tissue>
    </source>
</reference>
<keyword evidence="14" id="KW-1185">Reference proteome</keyword>
<feature type="domain" description="Nucleoporin Nup188 N-terminal subdomain III" evidence="12">
    <location>
        <begin position="768"/>
        <end position="1175"/>
    </location>
</feature>
<protein>
    <recommendedName>
        <fullName evidence="9">Nucleoporin NUP188</fullName>
    </recommendedName>
</protein>
<evidence type="ECO:0000256" key="6">
    <source>
        <dbReference type="ARBA" id="ARBA00023132"/>
    </source>
</evidence>
<dbReference type="InterPro" id="IPR044840">
    <property type="entry name" value="Nup188"/>
</dbReference>
<evidence type="ECO:0000256" key="10">
    <source>
        <dbReference type="SAM" id="MobiDB-lite"/>
    </source>
</evidence>
<dbReference type="Pfam" id="PF21093">
    <property type="entry name" value="Nup188_N-subdom_III"/>
    <property type="match status" value="1"/>
</dbReference>
<dbReference type="Pfam" id="PF10487">
    <property type="entry name" value="Nup188_N"/>
    <property type="match status" value="1"/>
</dbReference>
<dbReference type="InterPro" id="IPR018864">
    <property type="entry name" value="Nucleoporin_Nup188_N"/>
</dbReference>
<dbReference type="Pfam" id="PF21094">
    <property type="entry name" value="Nup188_SH3-like"/>
    <property type="match status" value="1"/>
</dbReference>
<dbReference type="GO" id="GO:0006606">
    <property type="term" value="P:protein import into nucleus"/>
    <property type="evidence" value="ECO:0007669"/>
    <property type="project" value="TreeGrafter"/>
</dbReference>
<dbReference type="SUPFAM" id="SSF48371">
    <property type="entry name" value="ARM repeat"/>
    <property type="match status" value="1"/>
</dbReference>
<gene>
    <name evidence="13" type="primary">NUP188_0</name>
    <name evidence="13" type="ORF">N1851_023616</name>
</gene>
<comment type="similarity">
    <text evidence="8">Belongs to the Nup188 family.</text>
</comment>
<keyword evidence="6" id="KW-0906">Nuclear pore complex</keyword>
<evidence type="ECO:0000259" key="12">
    <source>
        <dbReference type="Pfam" id="PF21093"/>
    </source>
</evidence>
<feature type="domain" description="Nucleoporin Nup188 N-terminal" evidence="11">
    <location>
        <begin position="269"/>
        <end position="718"/>
    </location>
</feature>
<evidence type="ECO:0000256" key="8">
    <source>
        <dbReference type="ARBA" id="ARBA00038387"/>
    </source>
</evidence>